<comment type="caution">
    <text evidence="1">The sequence shown here is derived from an EMBL/GenBank/DDBJ whole genome shotgun (WGS) entry which is preliminary data.</text>
</comment>
<name>A0A8S9IJP3_BRACR</name>
<dbReference type="AlphaFoldDB" id="A0A8S9IJP3"/>
<sequence length="49" mass="5514">MGDDVGEEREDRKVMNHFLDGTAKLQEVQGEDYKASTVDVYPEALNDVV</sequence>
<gene>
    <name evidence="1" type="ORF">F2Q70_00005015</name>
</gene>
<protein>
    <submittedName>
        <fullName evidence="1">Uncharacterized protein</fullName>
    </submittedName>
</protein>
<accession>A0A8S9IJP3</accession>
<dbReference type="EMBL" id="QGKY02001015">
    <property type="protein sequence ID" value="KAF2570320.1"/>
    <property type="molecule type" value="Genomic_DNA"/>
</dbReference>
<organism evidence="1">
    <name type="scientific">Brassica cretica</name>
    <name type="common">Mustard</name>
    <dbReference type="NCBI Taxonomy" id="69181"/>
    <lineage>
        <taxon>Eukaryota</taxon>
        <taxon>Viridiplantae</taxon>
        <taxon>Streptophyta</taxon>
        <taxon>Embryophyta</taxon>
        <taxon>Tracheophyta</taxon>
        <taxon>Spermatophyta</taxon>
        <taxon>Magnoliopsida</taxon>
        <taxon>eudicotyledons</taxon>
        <taxon>Gunneridae</taxon>
        <taxon>Pentapetalae</taxon>
        <taxon>rosids</taxon>
        <taxon>malvids</taxon>
        <taxon>Brassicales</taxon>
        <taxon>Brassicaceae</taxon>
        <taxon>Brassiceae</taxon>
        <taxon>Brassica</taxon>
    </lineage>
</organism>
<reference evidence="1" key="1">
    <citation type="submission" date="2019-12" db="EMBL/GenBank/DDBJ databases">
        <title>Genome sequencing and annotation of Brassica cretica.</title>
        <authorList>
            <person name="Studholme D.J."/>
            <person name="Sarris P.F."/>
        </authorList>
    </citation>
    <scope>NUCLEOTIDE SEQUENCE</scope>
    <source>
        <strain evidence="1">PFS-102/07</strain>
        <tissue evidence="1">Leaf</tissue>
    </source>
</reference>
<proteinExistence type="predicted"/>
<evidence type="ECO:0000313" key="1">
    <source>
        <dbReference type="EMBL" id="KAF2570320.1"/>
    </source>
</evidence>